<dbReference type="InterPro" id="IPR001958">
    <property type="entry name" value="Tet-R_TetA/multi-R_MdtG-like"/>
</dbReference>
<dbReference type="GO" id="GO:0022857">
    <property type="term" value="F:transmembrane transporter activity"/>
    <property type="evidence" value="ECO:0007669"/>
    <property type="project" value="InterPro"/>
</dbReference>
<dbReference type="GO" id="GO:0016020">
    <property type="term" value="C:membrane"/>
    <property type="evidence" value="ECO:0007669"/>
    <property type="project" value="UniProtKB-SubCell"/>
</dbReference>
<name>A0A0F7U5A1_PENBI</name>
<keyword evidence="5 7" id="KW-1133">Transmembrane helix</keyword>
<feature type="transmembrane region" description="Helical" evidence="7">
    <location>
        <begin position="62"/>
        <end position="80"/>
    </location>
</feature>
<dbReference type="PANTHER" id="PTHR23506">
    <property type="entry name" value="GH10249P"/>
    <property type="match status" value="1"/>
</dbReference>
<evidence type="ECO:0000256" key="4">
    <source>
        <dbReference type="ARBA" id="ARBA00022692"/>
    </source>
</evidence>
<dbReference type="STRING" id="104259.A0A0F7U5A1"/>
<feature type="transmembrane region" description="Helical" evidence="7">
    <location>
        <begin position="179"/>
        <end position="199"/>
    </location>
</feature>
<dbReference type="CDD" id="cd17325">
    <property type="entry name" value="MFS_MdtG_SLC18_like"/>
    <property type="match status" value="1"/>
</dbReference>
<proteinExistence type="inferred from homology"/>
<comment type="subcellular location">
    <subcellularLocation>
        <location evidence="1">Membrane</location>
        <topology evidence="1">Multi-pass membrane protein</topology>
    </subcellularLocation>
</comment>
<sequence length="486" mass="52270">MTDDVKRPWGYRWRSSKIFILSTVTIALFAETFLYGFVVPVLSYMIEVRLQIDRSQTQRLTTALLSIHGFVSLISAPLIGHYAEMSPNRKTPLLMSLGACLAGTILVAYTPSLWALFLGRILQGVAGSAAWIVGLATLADHVASDNMGSTIGLAMSIVGAGTLGGPMAGGALLELVGYWPMWTVPLAVLLLDVAARLIIIEKQQEILLPSHRPSESSMKISSTLSELADPLSRQGTETSPILATFSDTYQSIINEPAHCKPVEIKEGQGFYTIILRNGSVLAGLFQTLVYYCIVASFNATLPLHLREIFGWGSLPVGMLFLALQGPFILLGSTFGKLYDRLGPKYPTTVGWLLMIPLLGFLSVPGEVQFPWASAEIHGPAIVVASVLCIGIALTSVRGAGTLQLNEVVNRLESENPGIFGPNGARSRAFSLAELPVNLGTMVGPLIAGLLSEAVGYSCTNFVLGIMCLIAATLSWRFLTSRDRAQE</sequence>
<dbReference type="InterPro" id="IPR036259">
    <property type="entry name" value="MFS_trans_sf"/>
</dbReference>
<feature type="transmembrane region" description="Helical" evidence="7">
    <location>
        <begin position="376"/>
        <end position="396"/>
    </location>
</feature>
<evidence type="ECO:0000256" key="1">
    <source>
        <dbReference type="ARBA" id="ARBA00004141"/>
    </source>
</evidence>
<evidence type="ECO:0000313" key="9">
    <source>
        <dbReference type="EMBL" id="CEJ62612.1"/>
    </source>
</evidence>
<organism evidence="9 10">
    <name type="scientific">Penicillium brasilianum</name>
    <dbReference type="NCBI Taxonomy" id="104259"/>
    <lineage>
        <taxon>Eukaryota</taxon>
        <taxon>Fungi</taxon>
        <taxon>Dikarya</taxon>
        <taxon>Ascomycota</taxon>
        <taxon>Pezizomycotina</taxon>
        <taxon>Eurotiomycetes</taxon>
        <taxon>Eurotiomycetidae</taxon>
        <taxon>Eurotiales</taxon>
        <taxon>Aspergillaceae</taxon>
        <taxon>Penicillium</taxon>
    </lineage>
</organism>
<feature type="transmembrane region" description="Helical" evidence="7">
    <location>
        <begin position="311"/>
        <end position="333"/>
    </location>
</feature>
<feature type="transmembrane region" description="Helical" evidence="7">
    <location>
        <begin position="121"/>
        <end position="139"/>
    </location>
</feature>
<keyword evidence="6 7" id="KW-0472">Membrane</keyword>
<feature type="transmembrane region" description="Helical" evidence="7">
    <location>
        <begin position="280"/>
        <end position="299"/>
    </location>
</feature>
<evidence type="ECO:0000313" key="10">
    <source>
        <dbReference type="Proteomes" id="UP000042958"/>
    </source>
</evidence>
<dbReference type="PANTHER" id="PTHR23506:SF35">
    <property type="entry name" value="MAJOR FACILITATOR SUPERFAMILY (MFS) PROFILE DOMAIN-CONTAINING PROTEIN-RELATED"/>
    <property type="match status" value="1"/>
</dbReference>
<dbReference type="InterPro" id="IPR050930">
    <property type="entry name" value="MFS_Vesicular_Transporter"/>
</dbReference>
<dbReference type="AlphaFoldDB" id="A0A0F7U5A1"/>
<gene>
    <name evidence="9" type="ORF">PMG11_11109</name>
</gene>
<feature type="transmembrane region" description="Helical" evidence="7">
    <location>
        <begin position="461"/>
        <end position="478"/>
    </location>
</feature>
<keyword evidence="10" id="KW-1185">Reference proteome</keyword>
<dbReference type="InterPro" id="IPR020846">
    <property type="entry name" value="MFS_dom"/>
</dbReference>
<evidence type="ECO:0000256" key="2">
    <source>
        <dbReference type="ARBA" id="ARBA00006829"/>
    </source>
</evidence>
<dbReference type="OrthoDB" id="5086884at2759"/>
<dbReference type="SUPFAM" id="SSF103473">
    <property type="entry name" value="MFS general substrate transporter"/>
    <property type="match status" value="1"/>
</dbReference>
<dbReference type="PRINTS" id="PR01035">
    <property type="entry name" value="TCRTETA"/>
</dbReference>
<evidence type="ECO:0000256" key="3">
    <source>
        <dbReference type="ARBA" id="ARBA00022448"/>
    </source>
</evidence>
<dbReference type="InterPro" id="IPR011701">
    <property type="entry name" value="MFS"/>
</dbReference>
<keyword evidence="4 7" id="KW-0812">Transmembrane</keyword>
<evidence type="ECO:0000256" key="7">
    <source>
        <dbReference type="SAM" id="Phobius"/>
    </source>
</evidence>
<feature type="transmembrane region" description="Helical" evidence="7">
    <location>
        <begin position="345"/>
        <end position="364"/>
    </location>
</feature>
<feature type="transmembrane region" description="Helical" evidence="7">
    <location>
        <begin position="151"/>
        <end position="173"/>
    </location>
</feature>
<protein>
    <recommendedName>
        <fullName evidence="8">Major facilitator superfamily (MFS) profile domain-containing protein</fullName>
    </recommendedName>
</protein>
<dbReference type="Proteomes" id="UP000042958">
    <property type="component" value="Unassembled WGS sequence"/>
</dbReference>
<feature type="transmembrane region" description="Helical" evidence="7">
    <location>
        <begin position="92"/>
        <end position="109"/>
    </location>
</feature>
<evidence type="ECO:0000259" key="8">
    <source>
        <dbReference type="PROSITE" id="PS50850"/>
    </source>
</evidence>
<reference evidence="10" key="1">
    <citation type="journal article" date="2015" name="Genome Announc.">
        <title>Draft genome sequence of the fungus Penicillium brasilianum MG11.</title>
        <authorList>
            <person name="Horn F."/>
            <person name="Linde J."/>
            <person name="Mattern D.J."/>
            <person name="Walther G."/>
            <person name="Guthke R."/>
            <person name="Brakhage A.A."/>
            <person name="Valiante V."/>
        </authorList>
    </citation>
    <scope>NUCLEOTIDE SEQUENCE [LARGE SCALE GENOMIC DNA]</scope>
    <source>
        <strain evidence="10">MG11</strain>
    </source>
</reference>
<comment type="similarity">
    <text evidence="2">Belongs to the major facilitator superfamily. Vesicular transporter family.</text>
</comment>
<feature type="domain" description="Major facilitator superfamily (MFS) profile" evidence="8">
    <location>
        <begin position="24"/>
        <end position="482"/>
    </location>
</feature>
<keyword evidence="3" id="KW-0813">Transport</keyword>
<dbReference type="PROSITE" id="PS50850">
    <property type="entry name" value="MFS"/>
    <property type="match status" value="1"/>
</dbReference>
<accession>A0A0F7U5A1</accession>
<feature type="transmembrane region" description="Helical" evidence="7">
    <location>
        <begin position="20"/>
        <end position="42"/>
    </location>
</feature>
<dbReference type="Pfam" id="PF07690">
    <property type="entry name" value="MFS_1"/>
    <property type="match status" value="2"/>
</dbReference>
<evidence type="ECO:0000256" key="5">
    <source>
        <dbReference type="ARBA" id="ARBA00022989"/>
    </source>
</evidence>
<dbReference type="Gene3D" id="1.20.1250.20">
    <property type="entry name" value="MFS general substrate transporter like domains"/>
    <property type="match status" value="2"/>
</dbReference>
<dbReference type="EMBL" id="CDHK01000019">
    <property type="protein sequence ID" value="CEJ62612.1"/>
    <property type="molecule type" value="Genomic_DNA"/>
</dbReference>
<evidence type="ECO:0000256" key="6">
    <source>
        <dbReference type="ARBA" id="ARBA00023136"/>
    </source>
</evidence>